<dbReference type="SMART" id="SM00631">
    <property type="entry name" value="Zn_pept"/>
    <property type="match status" value="1"/>
</dbReference>
<dbReference type="Proteomes" id="UP000006334">
    <property type="component" value="Unassembled WGS sequence"/>
</dbReference>
<dbReference type="RefSeq" id="WP_008844711.1">
    <property type="nucleotide sequence ID" value="NZ_BAEN01000041.1"/>
</dbReference>
<dbReference type="Pfam" id="PF00246">
    <property type="entry name" value="Peptidase_M14"/>
    <property type="match status" value="1"/>
</dbReference>
<dbReference type="InterPro" id="IPR000834">
    <property type="entry name" value="Peptidase_M14"/>
</dbReference>
<gene>
    <name evidence="9" type="ORF">GLIP_2267</name>
</gene>
<name>K6YUD4_9ALTE</name>
<dbReference type="GO" id="GO:0008270">
    <property type="term" value="F:zinc ion binding"/>
    <property type="evidence" value="ECO:0007669"/>
    <property type="project" value="InterPro"/>
</dbReference>
<dbReference type="Gene3D" id="3.40.630.10">
    <property type="entry name" value="Zn peptidases"/>
    <property type="match status" value="1"/>
</dbReference>
<dbReference type="GO" id="GO:0006508">
    <property type="term" value="P:proteolysis"/>
    <property type="evidence" value="ECO:0007669"/>
    <property type="project" value="UniProtKB-KW"/>
</dbReference>
<accession>K6YUD4</accession>
<dbReference type="eggNOG" id="COG2866">
    <property type="taxonomic scope" value="Bacteria"/>
</dbReference>
<evidence type="ECO:0000313" key="10">
    <source>
        <dbReference type="Proteomes" id="UP000006334"/>
    </source>
</evidence>
<dbReference type="PROSITE" id="PS52035">
    <property type="entry name" value="PEPTIDASE_M14"/>
    <property type="match status" value="1"/>
</dbReference>
<evidence type="ECO:0000256" key="3">
    <source>
        <dbReference type="ARBA" id="ARBA00022670"/>
    </source>
</evidence>
<comment type="similarity">
    <text evidence="2 7">Belongs to the peptidase M14 family.</text>
</comment>
<evidence type="ECO:0000256" key="4">
    <source>
        <dbReference type="ARBA" id="ARBA00022801"/>
    </source>
</evidence>
<evidence type="ECO:0000259" key="8">
    <source>
        <dbReference type="PROSITE" id="PS52035"/>
    </source>
</evidence>
<sequence>MIPDNQVLDQLYKNARIDQLDKPHIFPQDVTDNINQTLSSDSLHFRRKVVGHSYLGQEITQLTIGHGDRAILFWSQMHGDEPTATAALIDLIHFLKQNIAEAWLQDILSKVTLHIVPMLNPDGAAKQTRENAQGIDINRDAAALQTPEGRVLKSLFDELKPEFAFNLHDQSKYYRIEHSLKPVEMAFLAPAGDLHESMPPHRCNAMKLIGAVLSDMAEELFGKVAKYSDGYSERAFGDLATSLGIACVLIESGSAFNDENRQQARRFNFFCLLHGMNHIAQSSYSEVGEFAYNSLPLNVENGLADLLIKGLNVETANANYCLDIAINKQTNKTALISELGDLRQLGGFEVLNAHNYSYCPGNTFEVVEPIDLNQETYISLLKSGYCRFGGDISLINRLIDWPVIKGIGEPEPAKFKQLGISPTWLMLFDGEVKAAVLEGTLITLN</sequence>
<protein>
    <recommendedName>
        <fullName evidence="8">Peptidase M14 domain-containing protein</fullName>
    </recommendedName>
</protein>
<dbReference type="SUPFAM" id="SSF53187">
    <property type="entry name" value="Zn-dependent exopeptidases"/>
    <property type="match status" value="1"/>
</dbReference>
<proteinExistence type="inferred from homology"/>
<comment type="caution">
    <text evidence="7">Lacks conserved residue(s) required for the propagation of feature annotation.</text>
</comment>
<keyword evidence="5" id="KW-0862">Zinc</keyword>
<feature type="domain" description="Peptidase M14" evidence="8">
    <location>
        <begin position="22"/>
        <end position="279"/>
    </location>
</feature>
<keyword evidence="3" id="KW-0645">Protease</keyword>
<dbReference type="AlphaFoldDB" id="K6YUD4"/>
<keyword evidence="6" id="KW-0482">Metalloprotease</keyword>
<evidence type="ECO:0000256" key="1">
    <source>
        <dbReference type="ARBA" id="ARBA00001947"/>
    </source>
</evidence>
<dbReference type="EMBL" id="BAEN01000041">
    <property type="protein sequence ID" value="GAC14895.1"/>
    <property type="molecule type" value="Genomic_DNA"/>
</dbReference>
<comment type="caution">
    <text evidence="9">The sequence shown here is derived from an EMBL/GenBank/DDBJ whole genome shotgun (WGS) entry which is preliminary data.</text>
</comment>
<dbReference type="STRING" id="1127673.GLIP_2267"/>
<dbReference type="GO" id="GO:0004181">
    <property type="term" value="F:metallocarboxypeptidase activity"/>
    <property type="evidence" value="ECO:0007669"/>
    <property type="project" value="InterPro"/>
</dbReference>
<evidence type="ECO:0000256" key="6">
    <source>
        <dbReference type="ARBA" id="ARBA00023049"/>
    </source>
</evidence>
<evidence type="ECO:0000313" key="9">
    <source>
        <dbReference type="EMBL" id="GAC14895.1"/>
    </source>
</evidence>
<dbReference type="OrthoDB" id="9758209at2"/>
<reference evidence="9 10" key="1">
    <citation type="journal article" date="2017" name="Antonie Van Leeuwenhoek">
        <title>Rhizobium rhizosphaerae sp. nov., a novel species isolated from rice rhizosphere.</title>
        <authorList>
            <person name="Zhao J.J."/>
            <person name="Zhang J."/>
            <person name="Zhang R.J."/>
            <person name="Zhang C.W."/>
            <person name="Yin H.Q."/>
            <person name="Zhang X.X."/>
        </authorList>
    </citation>
    <scope>NUCLEOTIDE SEQUENCE [LARGE SCALE GENOMIC DNA]</scope>
    <source>
        <strain evidence="9 10">E3</strain>
    </source>
</reference>
<dbReference type="GO" id="GO:0005615">
    <property type="term" value="C:extracellular space"/>
    <property type="evidence" value="ECO:0007669"/>
    <property type="project" value="TreeGrafter"/>
</dbReference>
<dbReference type="PANTHER" id="PTHR11705:SF143">
    <property type="entry name" value="SLL0236 PROTEIN"/>
    <property type="match status" value="1"/>
</dbReference>
<organism evidence="9 10">
    <name type="scientific">Aliiglaciecola lipolytica E3</name>
    <dbReference type="NCBI Taxonomy" id="1127673"/>
    <lineage>
        <taxon>Bacteria</taxon>
        <taxon>Pseudomonadati</taxon>
        <taxon>Pseudomonadota</taxon>
        <taxon>Gammaproteobacteria</taxon>
        <taxon>Alteromonadales</taxon>
        <taxon>Alteromonadaceae</taxon>
        <taxon>Aliiglaciecola</taxon>
    </lineage>
</organism>
<evidence type="ECO:0000256" key="5">
    <source>
        <dbReference type="ARBA" id="ARBA00022833"/>
    </source>
</evidence>
<evidence type="ECO:0000256" key="7">
    <source>
        <dbReference type="PROSITE-ProRule" id="PRU01379"/>
    </source>
</evidence>
<keyword evidence="10" id="KW-1185">Reference proteome</keyword>
<keyword evidence="4" id="KW-0378">Hydrolase</keyword>
<evidence type="ECO:0000256" key="2">
    <source>
        <dbReference type="ARBA" id="ARBA00005988"/>
    </source>
</evidence>
<dbReference type="PANTHER" id="PTHR11705">
    <property type="entry name" value="PROTEASE FAMILY M14 CARBOXYPEPTIDASE A,B"/>
    <property type="match status" value="1"/>
</dbReference>
<comment type="cofactor">
    <cofactor evidence="1">
        <name>Zn(2+)</name>
        <dbReference type="ChEBI" id="CHEBI:29105"/>
    </cofactor>
</comment>